<dbReference type="GO" id="GO:0070041">
    <property type="term" value="F:rRNA (uridine-C5-)-methyltransferase activity"/>
    <property type="evidence" value="ECO:0007669"/>
    <property type="project" value="TreeGrafter"/>
</dbReference>
<feature type="active site" description="Nucleophile" evidence="4">
    <location>
        <position position="397"/>
    </location>
</feature>
<protein>
    <submittedName>
        <fullName evidence="7">23S rRNA m(5)U-1939 methyltransferase</fullName>
        <ecNumber evidence="7">2.1.1.190</ecNumber>
    </submittedName>
</protein>
<reference evidence="7 8" key="1">
    <citation type="submission" date="2017-01" db="EMBL/GenBank/DDBJ databases">
        <title>The cable genome- insights into the physiology and evolution of filamentous bacteria capable of sulfide oxidation via long distance electron transfer.</title>
        <authorList>
            <person name="Schreiber L."/>
            <person name="Bjerg J.T."/>
            <person name="Boggild A."/>
            <person name="Van De Vossenberg J."/>
            <person name="Meysman F."/>
            <person name="Nielsen L.P."/>
            <person name="Schramm A."/>
            <person name="Kjeldsen K.U."/>
        </authorList>
    </citation>
    <scope>NUCLEOTIDE SEQUENCE [LARGE SCALE GENOMIC DNA]</scope>
    <source>
        <strain evidence="7">A5</strain>
    </source>
</reference>
<dbReference type="Gene3D" id="2.40.50.1070">
    <property type="match status" value="1"/>
</dbReference>
<evidence type="ECO:0000256" key="2">
    <source>
        <dbReference type="ARBA" id="ARBA00022679"/>
    </source>
</evidence>
<dbReference type="PROSITE" id="PS01231">
    <property type="entry name" value="TRMA_2"/>
    <property type="match status" value="1"/>
</dbReference>
<evidence type="ECO:0000256" key="3">
    <source>
        <dbReference type="ARBA" id="ARBA00022691"/>
    </source>
</evidence>
<feature type="binding site" evidence="4">
    <location>
        <position position="371"/>
    </location>
    <ligand>
        <name>S-adenosyl-L-methionine</name>
        <dbReference type="ChEBI" id="CHEBI:59789"/>
    </ligand>
</feature>
<evidence type="ECO:0000256" key="1">
    <source>
        <dbReference type="ARBA" id="ARBA00022603"/>
    </source>
</evidence>
<dbReference type="Proteomes" id="UP000288892">
    <property type="component" value="Unassembled WGS sequence"/>
</dbReference>
<dbReference type="PROSITE" id="PS01230">
    <property type="entry name" value="TRMA_1"/>
    <property type="match status" value="1"/>
</dbReference>
<keyword evidence="3 4" id="KW-0949">S-adenosyl-L-methionine</keyword>
<feature type="binding site" evidence="4">
    <location>
        <position position="270"/>
    </location>
    <ligand>
        <name>S-adenosyl-L-methionine</name>
        <dbReference type="ChEBI" id="CHEBI:59789"/>
    </ligand>
</feature>
<proteinExistence type="inferred from homology"/>
<dbReference type="AlphaFoldDB" id="A0A444JHB9"/>
<dbReference type="PROSITE" id="PS51687">
    <property type="entry name" value="SAM_MT_RNA_M5U"/>
    <property type="match status" value="1"/>
</dbReference>
<keyword evidence="8" id="KW-1185">Reference proteome</keyword>
<feature type="binding site" evidence="4">
    <location>
        <position position="324"/>
    </location>
    <ligand>
        <name>S-adenosyl-L-methionine</name>
        <dbReference type="ChEBI" id="CHEBI:59789"/>
    </ligand>
</feature>
<dbReference type="Gene3D" id="2.40.50.140">
    <property type="entry name" value="Nucleic acid-binding proteins"/>
    <property type="match status" value="1"/>
</dbReference>
<dbReference type="InterPro" id="IPR029063">
    <property type="entry name" value="SAM-dependent_MTases_sf"/>
</dbReference>
<evidence type="ECO:0000256" key="4">
    <source>
        <dbReference type="PROSITE-ProRule" id="PRU01024"/>
    </source>
</evidence>
<feature type="domain" description="TRAM" evidence="6">
    <location>
        <begin position="1"/>
        <end position="60"/>
    </location>
</feature>
<dbReference type="InterPro" id="IPR030390">
    <property type="entry name" value="MeTrfase_TrmA_AS"/>
</dbReference>
<dbReference type="InterPro" id="IPR002792">
    <property type="entry name" value="TRAM_dom"/>
</dbReference>
<feature type="binding site" evidence="4">
    <location>
        <position position="303"/>
    </location>
    <ligand>
        <name>S-adenosyl-L-methionine</name>
        <dbReference type="ChEBI" id="CHEBI:59789"/>
    </ligand>
</feature>
<dbReference type="PANTHER" id="PTHR11061:SF30">
    <property type="entry name" value="TRNA (URACIL(54)-C(5))-METHYLTRANSFERASE"/>
    <property type="match status" value="1"/>
</dbReference>
<dbReference type="GO" id="GO:0070475">
    <property type="term" value="P:rRNA base methylation"/>
    <property type="evidence" value="ECO:0007669"/>
    <property type="project" value="TreeGrafter"/>
</dbReference>
<gene>
    <name evidence="7" type="ORF">VU01_10074</name>
</gene>
<dbReference type="Gene3D" id="3.40.50.150">
    <property type="entry name" value="Vaccinia Virus protein VP39"/>
    <property type="match status" value="1"/>
</dbReference>
<dbReference type="PANTHER" id="PTHR11061">
    <property type="entry name" value="RNA M5U METHYLTRANSFERASE"/>
    <property type="match status" value="1"/>
</dbReference>
<accession>A0A444JHB9</accession>
<dbReference type="PROSITE" id="PS50926">
    <property type="entry name" value="TRAM"/>
    <property type="match status" value="1"/>
</dbReference>
<dbReference type="InterPro" id="IPR030391">
    <property type="entry name" value="MeTrfase_TrmA_CS"/>
</dbReference>
<dbReference type="InterPro" id="IPR010280">
    <property type="entry name" value="U5_MeTrfase_fam"/>
</dbReference>
<sequence length="440" mass="48144">MKHTVTKHTVTIEKIIPGGKGLARTADGQVVMIPFTLPNESVLAREDTKKSGYLEGKVERILSPSPARIEPLCPLYGECGGCDLQHGNYHEQLNIKKGIVTESLHRAKVPIGHVQKHVQDTMASPAQWGYRYRLRLKINHAGQLGFFKKKSNEFLPVSHCPVAAPGINSALAELTETKALLPLSGLYPELELLESPADGKITLVLRGDKHKTPPSTTLQALTKIPYIHQAGWVSRKGFQYLSPQADPLSQHVRFGEKSCTLSWSGGCFSQVNPGQNEQLIRLVCELAGALSGDLSGKTVLDLYCGMGNFSIPLGLCGGTVTGIEGNRESIHWAEKNAGHAKIKAHFFTADVRETLKQLSKQGEQADIILLDPPRSGVGKNITLLSRLEPEKIIYVSCDPATLARDLNLLRPHGYMITRVVPVDMFPQTSHVESVVLLERG</sequence>
<evidence type="ECO:0000313" key="7">
    <source>
        <dbReference type="EMBL" id="RWX52479.1"/>
    </source>
</evidence>
<name>A0A444JHB9_9BACT</name>
<evidence type="ECO:0000259" key="6">
    <source>
        <dbReference type="PROSITE" id="PS50926"/>
    </source>
</evidence>
<keyword evidence="2 4" id="KW-0808">Transferase</keyword>
<dbReference type="InterPro" id="IPR012340">
    <property type="entry name" value="NA-bd_OB-fold"/>
</dbReference>
<evidence type="ECO:0000256" key="5">
    <source>
        <dbReference type="PROSITE-ProRule" id="PRU10015"/>
    </source>
</evidence>
<comment type="caution">
    <text evidence="7">The sequence shown here is derived from an EMBL/GenBank/DDBJ whole genome shotgun (WGS) entry which is preliminary data.</text>
</comment>
<feature type="active site" evidence="5">
    <location>
        <position position="397"/>
    </location>
</feature>
<dbReference type="SUPFAM" id="SSF53335">
    <property type="entry name" value="S-adenosyl-L-methionine-dependent methyltransferases"/>
    <property type="match status" value="1"/>
</dbReference>
<dbReference type="EC" id="2.1.1.190" evidence="7"/>
<organism evidence="7 8">
    <name type="scientific">Candidatus Electrothrix marina</name>
    <dbReference type="NCBI Taxonomy" id="1859130"/>
    <lineage>
        <taxon>Bacteria</taxon>
        <taxon>Pseudomonadati</taxon>
        <taxon>Thermodesulfobacteriota</taxon>
        <taxon>Desulfobulbia</taxon>
        <taxon>Desulfobulbales</taxon>
        <taxon>Desulfobulbaceae</taxon>
        <taxon>Candidatus Electrothrix</taxon>
    </lineage>
</organism>
<dbReference type="SUPFAM" id="SSF50249">
    <property type="entry name" value="Nucleic acid-binding proteins"/>
    <property type="match status" value="1"/>
</dbReference>
<dbReference type="Pfam" id="PF05958">
    <property type="entry name" value="tRNA_U5-meth_tr"/>
    <property type="match status" value="1"/>
</dbReference>
<evidence type="ECO:0000313" key="8">
    <source>
        <dbReference type="Proteomes" id="UP000288892"/>
    </source>
</evidence>
<comment type="similarity">
    <text evidence="4">Belongs to the class I-like SAM-binding methyltransferase superfamily. RNA M5U methyltransferase family.</text>
</comment>
<dbReference type="EMBL" id="MTKS01000007">
    <property type="protein sequence ID" value="RWX52479.1"/>
    <property type="molecule type" value="Genomic_DNA"/>
</dbReference>
<dbReference type="CDD" id="cd02440">
    <property type="entry name" value="AdoMet_MTases"/>
    <property type="match status" value="1"/>
</dbReference>
<keyword evidence="1 4" id="KW-0489">Methyltransferase</keyword>